<keyword evidence="4 12" id="KW-0808">Transferase</keyword>
<evidence type="ECO:0000256" key="4">
    <source>
        <dbReference type="ARBA" id="ARBA00022679"/>
    </source>
</evidence>
<accession>A0A2S6NMS8</accession>
<dbReference type="InterPro" id="IPR023030">
    <property type="entry name" value="Bifunc_HldE"/>
</dbReference>
<comment type="subunit">
    <text evidence="12">Homodimer.</text>
</comment>
<dbReference type="SUPFAM" id="SSF52374">
    <property type="entry name" value="Nucleotidylyl transferase"/>
    <property type="match status" value="1"/>
</dbReference>
<feature type="binding site" evidence="12">
    <location>
        <begin position="208"/>
        <end position="211"/>
    </location>
    <ligand>
        <name>ATP</name>
        <dbReference type="ChEBI" id="CHEBI:30616"/>
    </ligand>
</feature>
<evidence type="ECO:0000256" key="12">
    <source>
        <dbReference type="HAMAP-Rule" id="MF_01603"/>
    </source>
</evidence>
<comment type="pathway">
    <text evidence="3">Bacterial outer membrane biogenesis; LPS core biosynthesis.</text>
</comment>
<dbReference type="EC" id="2.7.7.70" evidence="12"/>
<dbReference type="InterPro" id="IPR014729">
    <property type="entry name" value="Rossmann-like_a/b/a_fold"/>
</dbReference>
<comment type="function">
    <text evidence="1 12">Catalyzes the phosphorylation of D-glycero-D-manno-heptose 7-phosphate at the C-1 position to selectively form D-glycero-beta-D-manno-heptose-1,7-bisphosphate.</text>
</comment>
<feature type="domain" description="Cytidyltransferase-like" evidence="14">
    <location>
        <begin position="361"/>
        <end position="454"/>
    </location>
</feature>
<evidence type="ECO:0000256" key="9">
    <source>
        <dbReference type="ARBA" id="ARBA00023268"/>
    </source>
</evidence>
<keyword evidence="7 12" id="KW-0418">Kinase</keyword>
<feature type="region of interest" description="Cytidylyltransferase" evidence="12">
    <location>
        <begin position="360"/>
        <end position="492"/>
    </location>
</feature>
<dbReference type="Pfam" id="PF01467">
    <property type="entry name" value="CTP_transf_like"/>
    <property type="match status" value="1"/>
</dbReference>
<evidence type="ECO:0000256" key="3">
    <source>
        <dbReference type="ARBA" id="ARBA00004713"/>
    </source>
</evidence>
<dbReference type="NCBIfam" id="TIGR02198">
    <property type="entry name" value="rfaE_dom_I"/>
    <property type="match status" value="1"/>
</dbReference>
<dbReference type="RefSeq" id="WP_104517419.1">
    <property type="nucleotide sequence ID" value="NZ_NHRY01000046.1"/>
</dbReference>
<evidence type="ECO:0000256" key="7">
    <source>
        <dbReference type="ARBA" id="ARBA00022777"/>
    </source>
</evidence>
<evidence type="ECO:0000313" key="15">
    <source>
        <dbReference type="EMBL" id="PPQ37669.1"/>
    </source>
</evidence>
<comment type="similarity">
    <text evidence="12">In the C-terminal section; belongs to the cytidylyltransferase family.</text>
</comment>
<feature type="active site" evidence="12">
    <location>
        <position position="278"/>
    </location>
</feature>
<dbReference type="GO" id="GO:0097171">
    <property type="term" value="P:ADP-L-glycero-beta-D-manno-heptose biosynthetic process"/>
    <property type="evidence" value="ECO:0007669"/>
    <property type="project" value="UniProtKB-UniPathway"/>
</dbReference>
<keyword evidence="10 12" id="KW-0119">Carbohydrate metabolism</keyword>
<evidence type="ECO:0000256" key="6">
    <source>
        <dbReference type="ARBA" id="ARBA00022741"/>
    </source>
</evidence>
<comment type="pathway">
    <text evidence="12">Nucleotide-sugar biosynthesis; ADP-L-glycero-beta-D-manno-heptose biosynthesis; ADP-L-glycero-beta-D-manno-heptose from D-glycero-beta-D-manno-heptose 7-phosphate: step 1/4.</text>
</comment>
<dbReference type="UniPathway" id="UPA00356">
    <property type="reaction ID" value="UER00437"/>
</dbReference>
<gene>
    <name evidence="12" type="primary">hldE</name>
    <name evidence="15" type="ORF">CCS01_03285</name>
</gene>
<evidence type="ECO:0000259" key="14">
    <source>
        <dbReference type="Pfam" id="PF01467"/>
    </source>
</evidence>
<dbReference type="UniPathway" id="UPA00958"/>
<keyword evidence="9 12" id="KW-0511">Multifunctional enzyme</keyword>
<keyword evidence="6 12" id="KW-0547">Nucleotide-binding</keyword>
<dbReference type="PANTHER" id="PTHR46969">
    <property type="entry name" value="BIFUNCTIONAL PROTEIN HLDE"/>
    <property type="match status" value="1"/>
</dbReference>
<dbReference type="InterPro" id="IPR004821">
    <property type="entry name" value="Cyt_trans-like"/>
</dbReference>
<comment type="pathway">
    <text evidence="12">Nucleotide-sugar biosynthesis; ADP-L-glycero-beta-D-manno-heptose biosynthesis; ADP-L-glycero-beta-D-manno-heptose from D-glycero-beta-D-manno-heptose 7-phosphate: step 3/4.</text>
</comment>
<dbReference type="Gene3D" id="3.40.50.620">
    <property type="entry name" value="HUPs"/>
    <property type="match status" value="1"/>
</dbReference>
<dbReference type="AlphaFoldDB" id="A0A2S6NMS8"/>
<keyword evidence="8 12" id="KW-0067">ATP-binding</keyword>
<dbReference type="GO" id="GO:0016773">
    <property type="term" value="F:phosphotransferase activity, alcohol group as acceptor"/>
    <property type="evidence" value="ECO:0007669"/>
    <property type="project" value="InterPro"/>
</dbReference>
<dbReference type="CDD" id="cd01172">
    <property type="entry name" value="RfaE_like"/>
    <property type="match status" value="1"/>
</dbReference>
<dbReference type="GO" id="GO:0009244">
    <property type="term" value="P:lipopolysaccharide core region biosynthetic process"/>
    <property type="evidence" value="ECO:0007669"/>
    <property type="project" value="UniProtKB-UniPathway"/>
</dbReference>
<keyword evidence="16" id="KW-1185">Reference proteome</keyword>
<dbReference type="InterPro" id="IPR011913">
    <property type="entry name" value="RfaE_dom_I"/>
</dbReference>
<comment type="caution">
    <text evidence="15">The sequence shown here is derived from an EMBL/GenBank/DDBJ whole genome shotgun (WGS) entry which is preliminary data.</text>
</comment>
<keyword evidence="5 12" id="KW-0548">Nucleotidyltransferase</keyword>
<organism evidence="15 16">
    <name type="scientific">Rhodopila globiformis</name>
    <name type="common">Rhodopseudomonas globiformis</name>
    <dbReference type="NCBI Taxonomy" id="1071"/>
    <lineage>
        <taxon>Bacteria</taxon>
        <taxon>Pseudomonadati</taxon>
        <taxon>Pseudomonadota</taxon>
        <taxon>Alphaproteobacteria</taxon>
        <taxon>Acetobacterales</taxon>
        <taxon>Acetobacteraceae</taxon>
        <taxon>Rhodopila</taxon>
    </lineage>
</organism>
<dbReference type="PROSITE" id="PS00584">
    <property type="entry name" value="PFKB_KINASES_2"/>
    <property type="match status" value="1"/>
</dbReference>
<dbReference type="GO" id="GO:0005829">
    <property type="term" value="C:cytosol"/>
    <property type="evidence" value="ECO:0007669"/>
    <property type="project" value="TreeGrafter"/>
</dbReference>
<feature type="domain" description="Carbohydrate kinase PfkB" evidence="13">
    <location>
        <begin position="20"/>
        <end position="316"/>
    </location>
</feature>
<evidence type="ECO:0000256" key="8">
    <source>
        <dbReference type="ARBA" id="ARBA00022840"/>
    </source>
</evidence>
<comment type="catalytic activity">
    <reaction evidence="12">
        <text>D-glycero-beta-D-manno-heptose 7-phosphate + ATP = D-glycero-beta-D-manno-heptose 1,7-bisphosphate + ADP + H(+)</text>
        <dbReference type="Rhea" id="RHEA:27473"/>
        <dbReference type="ChEBI" id="CHEBI:15378"/>
        <dbReference type="ChEBI" id="CHEBI:30616"/>
        <dbReference type="ChEBI" id="CHEBI:60204"/>
        <dbReference type="ChEBI" id="CHEBI:60208"/>
        <dbReference type="ChEBI" id="CHEBI:456216"/>
        <dbReference type="EC" id="2.7.1.167"/>
    </reaction>
</comment>
<dbReference type="EC" id="2.7.1.167" evidence="12"/>
<reference evidence="15 16" key="1">
    <citation type="journal article" date="2018" name="Arch. Microbiol.">
        <title>New insights into the metabolic potential of the phototrophic purple bacterium Rhodopila globiformis DSM 161(T) from its draft genome sequence and evidence for a vanadium-dependent nitrogenase.</title>
        <authorList>
            <person name="Imhoff J.F."/>
            <person name="Rahn T."/>
            <person name="Kunzel S."/>
            <person name="Neulinger S.C."/>
        </authorList>
    </citation>
    <scope>NUCLEOTIDE SEQUENCE [LARGE SCALE GENOMIC DNA]</scope>
    <source>
        <strain evidence="15 16">DSM 161</strain>
    </source>
</reference>
<dbReference type="PANTHER" id="PTHR46969:SF1">
    <property type="entry name" value="BIFUNCTIONAL PROTEIN HLDE"/>
    <property type="match status" value="1"/>
</dbReference>
<evidence type="ECO:0000259" key="13">
    <source>
        <dbReference type="Pfam" id="PF00294"/>
    </source>
</evidence>
<dbReference type="Pfam" id="PF00294">
    <property type="entry name" value="PfkB"/>
    <property type="match status" value="1"/>
</dbReference>
<dbReference type="InterPro" id="IPR011611">
    <property type="entry name" value="PfkB_dom"/>
</dbReference>
<evidence type="ECO:0000256" key="2">
    <source>
        <dbReference type="ARBA" id="ARBA00003753"/>
    </source>
</evidence>
<name>A0A2S6NMS8_RHOGL</name>
<dbReference type="HAMAP" id="MF_01603">
    <property type="entry name" value="HldE"/>
    <property type="match status" value="1"/>
</dbReference>
<dbReference type="OrthoDB" id="9802794at2"/>
<dbReference type="InterPro" id="IPR011914">
    <property type="entry name" value="RfaE_dom_II"/>
</dbReference>
<evidence type="ECO:0000256" key="11">
    <source>
        <dbReference type="ARBA" id="ARBA00047428"/>
    </source>
</evidence>
<dbReference type="PROSITE" id="PS00583">
    <property type="entry name" value="PFKB_KINASES_1"/>
    <property type="match status" value="1"/>
</dbReference>
<dbReference type="GO" id="GO:0033785">
    <property type="term" value="F:heptose 7-phosphate kinase activity"/>
    <property type="evidence" value="ECO:0007669"/>
    <property type="project" value="UniProtKB-UniRule"/>
</dbReference>
<dbReference type="EMBL" id="NHRY01000046">
    <property type="protein sequence ID" value="PPQ37669.1"/>
    <property type="molecule type" value="Genomic_DNA"/>
</dbReference>
<feature type="region of interest" description="Ribokinase" evidence="12">
    <location>
        <begin position="1"/>
        <end position="332"/>
    </location>
</feature>
<evidence type="ECO:0000256" key="1">
    <source>
        <dbReference type="ARBA" id="ARBA00002319"/>
    </source>
</evidence>
<evidence type="ECO:0000313" key="16">
    <source>
        <dbReference type="Proteomes" id="UP000239724"/>
    </source>
</evidence>
<dbReference type="GO" id="GO:0005524">
    <property type="term" value="F:ATP binding"/>
    <property type="evidence" value="ECO:0007669"/>
    <property type="project" value="UniProtKB-UniRule"/>
</dbReference>
<dbReference type="InterPro" id="IPR002173">
    <property type="entry name" value="Carboh/pur_kinase_PfkB_CS"/>
</dbReference>
<dbReference type="NCBIfam" id="TIGR00125">
    <property type="entry name" value="cyt_tran_rel"/>
    <property type="match status" value="1"/>
</dbReference>
<dbReference type="Gene3D" id="3.40.1190.20">
    <property type="match status" value="1"/>
</dbReference>
<sequence length="492" mass="51344">MLPPTDGELAAVVRNFHSARVLIIGDVILDRYVSGAVQRLSPEAPIPVLRPSGNRCTLGGAANVALNVATLGGQAILVGVIGDDPAGAMVERLVADTPGITPALVRLADRPTTSKTRFMTGSHQLLRLDEETTAPLDADGAAAVLDAVGQSLAAADVVVLSDYAKGVLCDGVLEAVLALAARDGRIVIADPKRPDFAAYRGATILTPNEHEVRLATRIDAEQDTEATRAGTLALAATGGQAVLVTRSAKGLTLVRCDAEALHLPTRAREVADVSGAGDTLVAALAVALGAGAGLPEAAMLANATAGISVGKQGTATVSRQELLDELHLADLMETDRKVYSLEDAVEKVADWHRRGFKVGFANGCFDLIHPGHVRLLSEARAACDRLVVALNTDASVKRLKGPTRPLQNETARATVMASMAPVDMVILFDEDTPLEAIKALRPDVLVKGSDYTVDQVVGGDLVQGWGGRVLLVTLREGHSTTGTIRRMTAPAV</sequence>
<dbReference type="NCBIfam" id="TIGR02199">
    <property type="entry name" value="rfaE_dom_II"/>
    <property type="match status" value="1"/>
</dbReference>
<comment type="catalytic activity">
    <reaction evidence="11 12">
        <text>D-glycero-beta-D-manno-heptose 1-phosphate + ATP + H(+) = ADP-D-glycero-beta-D-manno-heptose + diphosphate</text>
        <dbReference type="Rhea" id="RHEA:27465"/>
        <dbReference type="ChEBI" id="CHEBI:15378"/>
        <dbReference type="ChEBI" id="CHEBI:30616"/>
        <dbReference type="ChEBI" id="CHEBI:33019"/>
        <dbReference type="ChEBI" id="CHEBI:59967"/>
        <dbReference type="ChEBI" id="CHEBI:61593"/>
        <dbReference type="EC" id="2.7.7.70"/>
    </reaction>
</comment>
<evidence type="ECO:0000256" key="10">
    <source>
        <dbReference type="ARBA" id="ARBA00023277"/>
    </source>
</evidence>
<protein>
    <recommendedName>
        <fullName evidence="12">Bifunctional protein HldE</fullName>
    </recommendedName>
    <domain>
        <recommendedName>
            <fullName evidence="12">D-beta-D-heptose 7-phosphate kinase</fullName>
            <ecNumber evidence="12">2.7.1.167</ecNumber>
        </recommendedName>
        <alternativeName>
            <fullName evidence="12">D-beta-D-heptose 7-phosphotransferase</fullName>
        </alternativeName>
        <alternativeName>
            <fullName evidence="12">D-glycero-beta-D-manno-heptose-7-phosphate kinase</fullName>
        </alternativeName>
    </domain>
    <domain>
        <recommendedName>
            <fullName evidence="12">D-beta-D-heptose 1-phosphate adenylyltransferase</fullName>
            <ecNumber evidence="12">2.7.7.70</ecNumber>
        </recommendedName>
        <alternativeName>
            <fullName evidence="12">D-glycero-beta-D-manno-heptose 1-phosphate adenylyltransferase</fullName>
        </alternativeName>
    </domain>
</protein>
<proteinExistence type="inferred from homology"/>
<evidence type="ECO:0000256" key="5">
    <source>
        <dbReference type="ARBA" id="ARBA00022695"/>
    </source>
</evidence>
<dbReference type="SUPFAM" id="SSF53613">
    <property type="entry name" value="Ribokinase-like"/>
    <property type="match status" value="1"/>
</dbReference>
<comment type="function">
    <text evidence="2 12">Catalyzes the ADP transfer from ATP to D-glycero-beta-D-manno-heptose 1-phosphate, yielding ADP-D-glycero-beta-D-manno-heptose.</text>
</comment>
<dbReference type="InterPro" id="IPR029056">
    <property type="entry name" value="Ribokinase-like"/>
</dbReference>
<dbReference type="GO" id="GO:0033786">
    <property type="term" value="F:heptose-1-phosphate adenylyltransferase activity"/>
    <property type="evidence" value="ECO:0007669"/>
    <property type="project" value="UniProtKB-UniRule"/>
</dbReference>
<dbReference type="Proteomes" id="UP000239724">
    <property type="component" value="Unassembled WGS sequence"/>
</dbReference>
<comment type="similarity">
    <text evidence="12">In the N-terminal section; belongs to the carbohydrate kinase PfkB family.</text>
</comment>